<evidence type="ECO:0000313" key="4">
    <source>
        <dbReference type="Proteomes" id="UP000198953"/>
    </source>
</evidence>
<keyword evidence="2" id="KW-0472">Membrane</keyword>
<gene>
    <name evidence="3" type="ORF">SAMN05660976_07341</name>
</gene>
<dbReference type="Proteomes" id="UP000198953">
    <property type="component" value="Unassembled WGS sequence"/>
</dbReference>
<protein>
    <submittedName>
        <fullName evidence="3">Uncharacterized protein</fullName>
    </submittedName>
</protein>
<organism evidence="3 4">
    <name type="scientific">Nonomuraea pusilla</name>
    <dbReference type="NCBI Taxonomy" id="46177"/>
    <lineage>
        <taxon>Bacteria</taxon>
        <taxon>Bacillati</taxon>
        <taxon>Actinomycetota</taxon>
        <taxon>Actinomycetes</taxon>
        <taxon>Streptosporangiales</taxon>
        <taxon>Streptosporangiaceae</taxon>
        <taxon>Nonomuraea</taxon>
    </lineage>
</organism>
<feature type="compositionally biased region" description="Basic and acidic residues" evidence="1">
    <location>
        <begin position="28"/>
        <end position="40"/>
    </location>
</feature>
<name>A0A1H8FSL9_9ACTN</name>
<evidence type="ECO:0000256" key="1">
    <source>
        <dbReference type="SAM" id="MobiDB-lite"/>
    </source>
</evidence>
<sequence length="223" mass="23733">MTMTSEQQGEQQGKQQGERQGEQQGEQQGERQGERQGEQQGERRFLAVAARRWPAALAVASAVLTADAAGSTRGVAALAEVLLLLPLLYLVMAKLRRPGLSWLVLAALVVPFVASRALDALAPVAVVAVVAPAVLIWGLLDGQLRRPDPLRVQAVAMAGFAAFAAAGLVLDPTVGRYVLAAGWLLHGVWDFVHLRRGSVVSRSYAEWCGGLDVLVGVALLVAW</sequence>
<evidence type="ECO:0000313" key="3">
    <source>
        <dbReference type="EMBL" id="SEN34801.1"/>
    </source>
</evidence>
<dbReference type="EMBL" id="FOBF01000025">
    <property type="protein sequence ID" value="SEN34801.1"/>
    <property type="molecule type" value="Genomic_DNA"/>
</dbReference>
<dbReference type="OrthoDB" id="2988755at2"/>
<feature type="transmembrane region" description="Helical" evidence="2">
    <location>
        <begin position="120"/>
        <end position="140"/>
    </location>
</feature>
<dbReference type="RefSeq" id="WP_091105049.1">
    <property type="nucleotide sequence ID" value="NZ_FOBF01000025.1"/>
</dbReference>
<feature type="transmembrane region" description="Helical" evidence="2">
    <location>
        <begin position="99"/>
        <end position="114"/>
    </location>
</feature>
<accession>A0A1H8FSL9</accession>
<feature type="region of interest" description="Disordered" evidence="1">
    <location>
        <begin position="1"/>
        <end position="40"/>
    </location>
</feature>
<feature type="transmembrane region" description="Helical" evidence="2">
    <location>
        <begin position="152"/>
        <end position="170"/>
    </location>
</feature>
<feature type="compositionally biased region" description="Low complexity" evidence="1">
    <location>
        <begin position="1"/>
        <end position="15"/>
    </location>
</feature>
<proteinExistence type="predicted"/>
<evidence type="ECO:0000256" key="2">
    <source>
        <dbReference type="SAM" id="Phobius"/>
    </source>
</evidence>
<keyword evidence="2" id="KW-1133">Transmembrane helix</keyword>
<dbReference type="AlphaFoldDB" id="A0A1H8FSL9"/>
<keyword evidence="2" id="KW-0812">Transmembrane</keyword>
<feature type="transmembrane region" description="Helical" evidence="2">
    <location>
        <begin position="75"/>
        <end position="92"/>
    </location>
</feature>
<dbReference type="STRING" id="46177.SAMN05660976_07341"/>
<reference evidence="3 4" key="1">
    <citation type="submission" date="2016-10" db="EMBL/GenBank/DDBJ databases">
        <authorList>
            <person name="de Groot N.N."/>
        </authorList>
    </citation>
    <scope>NUCLEOTIDE SEQUENCE [LARGE SCALE GENOMIC DNA]</scope>
    <source>
        <strain evidence="3 4">DSM 43357</strain>
    </source>
</reference>
<keyword evidence="4" id="KW-1185">Reference proteome</keyword>